<keyword evidence="4" id="KW-1185">Reference proteome</keyword>
<dbReference type="RefSeq" id="WP_327618551.1">
    <property type="nucleotide sequence ID" value="NZ_JAYWTM010000011.1"/>
</dbReference>
<feature type="compositionally biased region" description="Low complexity" evidence="1">
    <location>
        <begin position="201"/>
        <end position="217"/>
    </location>
</feature>
<dbReference type="InterPro" id="IPR023597">
    <property type="entry name" value="Flagellar_regulator_Flk"/>
</dbReference>
<evidence type="ECO:0000256" key="1">
    <source>
        <dbReference type="SAM" id="MobiDB-lite"/>
    </source>
</evidence>
<sequence length="433" mass="45487">MHGSFVRDYRMTAALAIIVPKMTSPAPGQALIRAVRKIDMQPVNGPGAPLPGERAVGTTTSAAPVATAGDGGDPPLTPAQRATLENLIVKIAALSTLKAADIWNGVKQRLGLTENAELSSRHYQPAEQLLQTQLTAAQKPDDSGRQQLMQRLTAMLPEGDNRQAVSDFIRRQFGHTVLSSLDNTQLQQVVALLQHGRAPQSTANAAAAQPQPAASAPERPLLPAERDGLNQLIVRLAAQSGEPAAKIWASLMTMQNLTAGDAVPVKNLPLLTQFLQAQIALRQAQTLSPPPQTATTPASAANAGAPNPPAANGADTAAGASGRAAAASLALLQSVLPHPISAPERQMLLEHMQTALNAGAPAPLTPAQLGEALAFLFSQRLQPSQPAGWTAPQPLLNPLIAALPPNWQALWQKPMLTVIIGICVALFLLWVLF</sequence>
<proteinExistence type="predicted"/>
<feature type="transmembrane region" description="Helical" evidence="2">
    <location>
        <begin position="414"/>
        <end position="432"/>
    </location>
</feature>
<feature type="region of interest" description="Disordered" evidence="1">
    <location>
        <begin position="201"/>
        <end position="221"/>
    </location>
</feature>
<gene>
    <name evidence="3" type="primary">flk</name>
    <name evidence="3" type="ORF">VSX58_13540</name>
</gene>
<keyword evidence="2" id="KW-1133">Transmembrane helix</keyword>
<dbReference type="EMBL" id="JAYWTM010000011">
    <property type="protein sequence ID" value="MEC5343617.1"/>
    <property type="molecule type" value="Genomic_DNA"/>
</dbReference>
<evidence type="ECO:0000256" key="2">
    <source>
        <dbReference type="SAM" id="Phobius"/>
    </source>
</evidence>
<keyword evidence="3" id="KW-0282">Flagellum</keyword>
<feature type="region of interest" description="Disordered" evidence="1">
    <location>
        <begin position="286"/>
        <end position="318"/>
    </location>
</feature>
<keyword evidence="3" id="KW-0966">Cell projection</keyword>
<comment type="caution">
    <text evidence="3">The sequence shown here is derived from an EMBL/GenBank/DDBJ whole genome shotgun (WGS) entry which is preliminary data.</text>
</comment>
<reference evidence="3 4" key="1">
    <citation type="journal article" date="2017" name="Int. J. Syst. Evol. Microbiol.">
        <title>Brenneria populi subsp. brevivirga subsp. nov. isolated from symptomatic bark of Populus x euramericana canker, and description of Brenneria populi subsp. populi subsp. nov.</title>
        <authorList>
            <person name="Zheng M.H."/>
            <person name="Piao C.G."/>
            <person name="Xue H."/>
            <person name="Guo M.W."/>
            <person name="Li Y."/>
        </authorList>
    </citation>
    <scope>NUCLEOTIDE SEQUENCE [LARGE SCALE GENOMIC DNA]</scope>
    <source>
        <strain evidence="3 4">D9-5</strain>
    </source>
</reference>
<protein>
    <submittedName>
        <fullName evidence="3">Flagella biosynthesis regulator Flk</fullName>
    </submittedName>
</protein>
<evidence type="ECO:0000313" key="4">
    <source>
        <dbReference type="Proteomes" id="UP001309705"/>
    </source>
</evidence>
<accession>A0ABU6JSX9</accession>
<organism evidence="3 4">
    <name type="scientific">Brenneria populi</name>
    <dbReference type="NCBI Taxonomy" id="1505588"/>
    <lineage>
        <taxon>Bacteria</taxon>
        <taxon>Pseudomonadati</taxon>
        <taxon>Pseudomonadota</taxon>
        <taxon>Gammaproteobacteria</taxon>
        <taxon>Enterobacterales</taxon>
        <taxon>Pectobacteriaceae</taxon>
        <taxon>Brenneria</taxon>
    </lineage>
</organism>
<keyword evidence="3" id="KW-0969">Cilium</keyword>
<dbReference type="NCBIfam" id="NF007987">
    <property type="entry name" value="PRK10715.1"/>
    <property type="match status" value="1"/>
</dbReference>
<evidence type="ECO:0000313" key="3">
    <source>
        <dbReference type="EMBL" id="MEC5343617.1"/>
    </source>
</evidence>
<name>A0ABU6JSX9_9GAMM</name>
<keyword evidence="2" id="KW-0472">Membrane</keyword>
<dbReference type="Proteomes" id="UP001309705">
    <property type="component" value="Unassembled WGS sequence"/>
</dbReference>
<keyword evidence="2" id="KW-0812">Transmembrane</keyword>